<sequence>MAARKPKVPAKEPKLVVACASCRYYHEETSACRRNPPQIVVNPEDGEPVSLFPPILAEEWCGCWNAKLNS</sequence>
<evidence type="ECO:0000313" key="1">
    <source>
        <dbReference type="EMBL" id="QIW89373.1"/>
    </source>
</evidence>
<protein>
    <submittedName>
        <fullName evidence="1">Uncharacterized protein</fullName>
    </submittedName>
</protein>
<reference evidence="1" key="1">
    <citation type="submission" date="2020-03" db="EMBL/GenBank/DDBJ databases">
        <authorList>
            <person name="Shneider M.M."/>
            <person name="Evseev P.V."/>
            <person name="Korzhenkov A.A."/>
            <person name="Toschakov S.V."/>
            <person name="Vo T."/>
            <person name="Ignatov A.N."/>
            <person name="Miroshnikov K.A."/>
        </authorList>
    </citation>
    <scope>NUCLEOTIDE SEQUENCE [LARGE SCALE GENOMIC DNA]</scope>
</reference>
<proteinExistence type="predicted"/>
<organism evidence="1">
    <name type="scientific">Xanthomonas phage PPDBI</name>
    <dbReference type="NCBI Taxonomy" id="2723911"/>
    <lineage>
        <taxon>Viruses</taxon>
        <taxon>Duplodnaviria</taxon>
        <taxon>Heunggongvirae</taxon>
        <taxon>Uroviricota</taxon>
        <taxon>Caudoviricetes</taxon>
    </lineage>
</organism>
<gene>
    <name evidence="1" type="ORF">PPDBI_00014</name>
</gene>
<dbReference type="EMBL" id="MT210154">
    <property type="protein sequence ID" value="QIW89373.1"/>
    <property type="molecule type" value="Genomic_DNA"/>
</dbReference>
<name>A0A6H0X5X3_9CAUD</name>
<accession>A0A6H0X5X3</accession>